<organism evidence="7 8">
    <name type="scientific">Muntiacus muntjak</name>
    <name type="common">Barking deer</name>
    <name type="synonym">Indian muntjac</name>
    <dbReference type="NCBI Taxonomy" id="9888"/>
    <lineage>
        <taxon>Eukaryota</taxon>
        <taxon>Metazoa</taxon>
        <taxon>Chordata</taxon>
        <taxon>Craniata</taxon>
        <taxon>Vertebrata</taxon>
        <taxon>Euteleostomi</taxon>
        <taxon>Mammalia</taxon>
        <taxon>Eutheria</taxon>
        <taxon>Laurasiatheria</taxon>
        <taxon>Artiodactyla</taxon>
        <taxon>Ruminantia</taxon>
        <taxon>Pecora</taxon>
        <taxon>Cervidae</taxon>
        <taxon>Muntiacinae</taxon>
        <taxon>Muntiacus</taxon>
    </lineage>
</organism>
<evidence type="ECO:0000256" key="6">
    <source>
        <dbReference type="ARBA" id="ARBA00034078"/>
    </source>
</evidence>
<protein>
    <submittedName>
        <fullName evidence="7">Uncharacterized protein</fullName>
    </submittedName>
</protein>
<feature type="non-terminal residue" evidence="7">
    <location>
        <position position="1"/>
    </location>
</feature>
<evidence type="ECO:0000256" key="4">
    <source>
        <dbReference type="ARBA" id="ARBA00023004"/>
    </source>
</evidence>
<evidence type="ECO:0000256" key="2">
    <source>
        <dbReference type="ARBA" id="ARBA00022714"/>
    </source>
</evidence>
<dbReference type="SUPFAM" id="SSF52833">
    <property type="entry name" value="Thioredoxin-like"/>
    <property type="match status" value="1"/>
</dbReference>
<dbReference type="InterPro" id="IPR036249">
    <property type="entry name" value="Thioredoxin-like_sf"/>
</dbReference>
<keyword evidence="3" id="KW-0479">Metal-binding</keyword>
<gene>
    <name evidence="7" type="ORF">FD754_011369</name>
</gene>
<dbReference type="GO" id="GO:0046872">
    <property type="term" value="F:metal ion binding"/>
    <property type="evidence" value="ECO:0007669"/>
    <property type="project" value="UniProtKB-KW"/>
</dbReference>
<keyword evidence="5" id="KW-0411">Iron-sulfur</keyword>
<proteinExistence type="inferred from homology"/>
<reference evidence="7 8" key="1">
    <citation type="submission" date="2019-06" db="EMBL/GenBank/DDBJ databases">
        <title>Discovery of a novel chromosome fission-fusion reversal in muntjac.</title>
        <authorList>
            <person name="Mudd A.B."/>
            <person name="Bredeson J.V."/>
            <person name="Baum R."/>
            <person name="Hockemeyer D."/>
            <person name="Rokhsar D.S."/>
        </authorList>
    </citation>
    <scope>NUCLEOTIDE SEQUENCE [LARGE SCALE GENOMIC DNA]</scope>
    <source>
        <strain evidence="7">UTSW_UCB_Mm</strain>
        <tissue evidence="7">Fibroblast cell line</tissue>
    </source>
</reference>
<dbReference type="GO" id="GO:0051537">
    <property type="term" value="F:2 iron, 2 sulfur cluster binding"/>
    <property type="evidence" value="ECO:0007669"/>
    <property type="project" value="UniProtKB-KW"/>
</dbReference>
<dbReference type="EMBL" id="VCEA01000002">
    <property type="protein sequence ID" value="KAB0346512.1"/>
    <property type="molecule type" value="Genomic_DNA"/>
</dbReference>
<dbReference type="InterPro" id="IPR041921">
    <property type="entry name" value="NuoE_N"/>
</dbReference>
<keyword evidence="2" id="KW-0001">2Fe-2S</keyword>
<dbReference type="FunFam" id="1.10.10.1590:FF:000001">
    <property type="entry name" value="NADH-quinone oxidoreductase subunit E"/>
    <property type="match status" value="1"/>
</dbReference>
<evidence type="ECO:0000256" key="5">
    <source>
        <dbReference type="ARBA" id="ARBA00023014"/>
    </source>
</evidence>
<dbReference type="Proteomes" id="UP000326458">
    <property type="component" value="Unassembled WGS sequence"/>
</dbReference>
<evidence type="ECO:0000313" key="8">
    <source>
        <dbReference type="Proteomes" id="UP000326458"/>
    </source>
</evidence>
<accession>A0A5N3VBM9</accession>
<comment type="similarity">
    <text evidence="1">Belongs to the complex I 24 kDa subunit family.</text>
</comment>
<comment type="cofactor">
    <cofactor evidence="6">
        <name>[2Fe-2S] cluster</name>
        <dbReference type="ChEBI" id="CHEBI:190135"/>
    </cofactor>
</comment>
<dbReference type="PANTHER" id="PTHR10371:SF3">
    <property type="entry name" value="NADH DEHYDROGENASE [UBIQUINONE] FLAVOPROTEIN 2, MITOCHONDRIAL"/>
    <property type="match status" value="1"/>
</dbReference>
<dbReference type="GO" id="GO:0006120">
    <property type="term" value="P:mitochondrial electron transport, NADH to ubiquinone"/>
    <property type="evidence" value="ECO:0007669"/>
    <property type="project" value="TreeGrafter"/>
</dbReference>
<dbReference type="GO" id="GO:0005739">
    <property type="term" value="C:mitochondrion"/>
    <property type="evidence" value="ECO:0007669"/>
    <property type="project" value="GOC"/>
</dbReference>
<dbReference type="GO" id="GO:0003954">
    <property type="term" value="F:NADH dehydrogenase activity"/>
    <property type="evidence" value="ECO:0007669"/>
    <property type="project" value="TreeGrafter"/>
</dbReference>
<keyword evidence="4" id="KW-0408">Iron</keyword>
<keyword evidence="8" id="KW-1185">Reference proteome</keyword>
<evidence type="ECO:0000256" key="1">
    <source>
        <dbReference type="ARBA" id="ARBA00010643"/>
    </source>
</evidence>
<dbReference type="Gene3D" id="1.10.10.1590">
    <property type="entry name" value="NADH-quinone oxidoreductase subunit E"/>
    <property type="match status" value="1"/>
</dbReference>
<dbReference type="PANTHER" id="PTHR10371">
    <property type="entry name" value="NADH DEHYDROGENASE UBIQUINONE FLAVOPROTEIN 2, MITOCHONDRIAL"/>
    <property type="match status" value="1"/>
</dbReference>
<dbReference type="AlphaFoldDB" id="A0A5N3VBM9"/>
<dbReference type="Pfam" id="PF01257">
    <property type="entry name" value="2Fe-2S_thioredx"/>
    <property type="match status" value="1"/>
</dbReference>
<evidence type="ECO:0000313" key="7">
    <source>
        <dbReference type="EMBL" id="KAB0346512.1"/>
    </source>
</evidence>
<evidence type="ECO:0000256" key="3">
    <source>
        <dbReference type="ARBA" id="ARBA00022723"/>
    </source>
</evidence>
<name>A0A5N3VBM9_MUNMU</name>
<comment type="caution">
    <text evidence="7">The sequence shown here is derived from an EMBL/GenBank/DDBJ whole genome shotgun (WGS) entry which is preliminary data.</text>
</comment>
<sequence length="211" mass="23896">LPTLCLIVMVRKQEKSQINNLTLHLKQLEKEEMKNPRVSRRKEILKIRAEINAKETKETIAKINKAKSCKSKLCENNLDIPFDFTGHKAEAVLLILDLAQRKNGWLPNSAMNKAEDVLQVPPMNVYDVPTFYTIYVAKPVGKYIQAEETIPDKFFTVIEVECLGACVNPQMDFEETLNELKAGRIPKYGPRSLTCLTEPPKGPGFLEQPGL</sequence>